<dbReference type="RefSeq" id="WP_193933948.1">
    <property type="nucleotide sequence ID" value="NZ_CAWPMZ010000093.1"/>
</dbReference>
<evidence type="ECO:0000313" key="6">
    <source>
        <dbReference type="Proteomes" id="UP000651156"/>
    </source>
</evidence>
<accession>A0ABR9UW51</accession>
<evidence type="ECO:0000256" key="2">
    <source>
        <dbReference type="ARBA" id="ARBA00023125"/>
    </source>
</evidence>
<keyword evidence="2" id="KW-0238">DNA-binding</keyword>
<feature type="domain" description="HTH araC/xylS-type" evidence="4">
    <location>
        <begin position="231"/>
        <end position="329"/>
    </location>
</feature>
<comment type="caution">
    <text evidence="5">The sequence shown here is derived from an EMBL/GenBank/DDBJ whole genome shotgun (WGS) entry which is preliminary data.</text>
</comment>
<dbReference type="PROSITE" id="PS00041">
    <property type="entry name" value="HTH_ARAC_FAMILY_1"/>
    <property type="match status" value="1"/>
</dbReference>
<evidence type="ECO:0000259" key="4">
    <source>
        <dbReference type="PROSITE" id="PS01124"/>
    </source>
</evidence>
<sequence>MSLDLTTQEVHEIWMEAEQHCPPVTSVDCLETICTVPLQLGSGYVREIELYPGLELCIFNETYNDITQRVPENSHFVQFAVYLSGVIDDDLVSINGEQSYVGGSGIQRSHQMFRPQFQPHVGVDIHMQPHLLRQFFATPTGQLPTELKPLVRGDDWQQVFSPKTTAAMRLVAQQIIDCPFLGTTKRVYLQGKVFELMALQLEGVVDNSAMRRLRQQQTASALKPSTIARIYHAAEILRSHLEHPPSQIELAQQVGVGHCTLHKGFRSLFGVTPFAYLTQQRMEQAERLLREPDSTVAEVANRVGYANPAQFAAAFKRHFGITPSDCIRGKKLLFESKNP</sequence>
<dbReference type="InterPro" id="IPR020449">
    <property type="entry name" value="Tscrpt_reg_AraC-type_HTH"/>
</dbReference>
<dbReference type="InterPro" id="IPR053142">
    <property type="entry name" value="PchR_regulatory_protein"/>
</dbReference>
<keyword evidence="1" id="KW-0805">Transcription regulation</keyword>
<dbReference type="Pfam" id="PF12833">
    <property type="entry name" value="HTH_18"/>
    <property type="match status" value="1"/>
</dbReference>
<dbReference type="InterPro" id="IPR009057">
    <property type="entry name" value="Homeodomain-like_sf"/>
</dbReference>
<proteinExistence type="predicted"/>
<dbReference type="InterPro" id="IPR018062">
    <property type="entry name" value="HTH_AraC-typ_CS"/>
</dbReference>
<evidence type="ECO:0000256" key="1">
    <source>
        <dbReference type="ARBA" id="ARBA00023015"/>
    </source>
</evidence>
<reference evidence="5 6" key="1">
    <citation type="submission" date="2020-10" db="EMBL/GenBank/DDBJ databases">
        <authorList>
            <person name="Castelo-Branco R."/>
            <person name="Eusebio N."/>
            <person name="Adriana R."/>
            <person name="Vieira A."/>
            <person name="Brugerolle De Fraissinette N."/>
            <person name="Rezende De Castro R."/>
            <person name="Schneider M.P."/>
            <person name="Vasconcelos V."/>
            <person name="Leao P.N."/>
        </authorList>
    </citation>
    <scope>NUCLEOTIDE SEQUENCE [LARGE SCALE GENOMIC DNA]</scope>
    <source>
        <strain evidence="5 6">LEGE 06123</strain>
    </source>
</reference>
<gene>
    <name evidence="5" type="ORF">IQ230_19665</name>
</gene>
<protein>
    <submittedName>
        <fullName evidence="5">Helix-turn-helix transcriptional regulator</fullName>
    </submittedName>
</protein>
<dbReference type="PROSITE" id="PS01124">
    <property type="entry name" value="HTH_ARAC_FAMILY_2"/>
    <property type="match status" value="1"/>
</dbReference>
<evidence type="ECO:0000256" key="3">
    <source>
        <dbReference type="ARBA" id="ARBA00023163"/>
    </source>
</evidence>
<dbReference type="Proteomes" id="UP000651156">
    <property type="component" value="Unassembled WGS sequence"/>
</dbReference>
<dbReference type="EMBL" id="JADEWN010000057">
    <property type="protein sequence ID" value="MBE9192526.1"/>
    <property type="molecule type" value="Genomic_DNA"/>
</dbReference>
<dbReference type="SUPFAM" id="SSF46689">
    <property type="entry name" value="Homeodomain-like"/>
    <property type="match status" value="2"/>
</dbReference>
<organism evidence="5 6">
    <name type="scientific">Gloeocapsopsis crepidinum LEGE 06123</name>
    <dbReference type="NCBI Taxonomy" id="588587"/>
    <lineage>
        <taxon>Bacteria</taxon>
        <taxon>Bacillati</taxon>
        <taxon>Cyanobacteriota</taxon>
        <taxon>Cyanophyceae</taxon>
        <taxon>Oscillatoriophycideae</taxon>
        <taxon>Chroococcales</taxon>
        <taxon>Chroococcaceae</taxon>
        <taxon>Gloeocapsopsis</taxon>
    </lineage>
</organism>
<keyword evidence="3" id="KW-0804">Transcription</keyword>
<dbReference type="PRINTS" id="PR00032">
    <property type="entry name" value="HTHARAC"/>
</dbReference>
<dbReference type="InterPro" id="IPR018060">
    <property type="entry name" value="HTH_AraC"/>
</dbReference>
<dbReference type="PANTHER" id="PTHR47893:SF1">
    <property type="entry name" value="REGULATORY PROTEIN PCHR"/>
    <property type="match status" value="1"/>
</dbReference>
<dbReference type="PANTHER" id="PTHR47893">
    <property type="entry name" value="REGULATORY PROTEIN PCHR"/>
    <property type="match status" value="1"/>
</dbReference>
<dbReference type="SMART" id="SM00342">
    <property type="entry name" value="HTH_ARAC"/>
    <property type="match status" value="1"/>
</dbReference>
<name>A0ABR9UW51_9CHRO</name>
<dbReference type="Gene3D" id="1.10.10.60">
    <property type="entry name" value="Homeodomain-like"/>
    <property type="match status" value="2"/>
</dbReference>
<evidence type="ECO:0000313" key="5">
    <source>
        <dbReference type="EMBL" id="MBE9192526.1"/>
    </source>
</evidence>
<keyword evidence="6" id="KW-1185">Reference proteome</keyword>